<protein>
    <recommendedName>
        <fullName evidence="1">Protein kinase domain-containing protein</fullName>
    </recommendedName>
</protein>
<dbReference type="EMBL" id="KN823012">
    <property type="protein sequence ID" value="KIO27210.1"/>
    <property type="molecule type" value="Genomic_DNA"/>
</dbReference>
<dbReference type="SUPFAM" id="SSF56112">
    <property type="entry name" value="Protein kinase-like (PK-like)"/>
    <property type="match status" value="1"/>
</dbReference>
<proteinExistence type="predicted"/>
<dbReference type="InterPro" id="IPR011009">
    <property type="entry name" value="Kinase-like_dom_sf"/>
</dbReference>
<sequence length="131" mass="14808">RLKHENVVEFIEYSVATDFETMSLLAPHLANGNLMDYVRQEFDTNRRLGLARDVTNGLQYLHSREPPIVHGNLHPFNVLVSETGKAVLDDYGLEALDIHHLSATNRIVSVRWSSPEVNLGDPAIIQSDMWS</sequence>
<name>A0A0C3QAE2_9AGAM</name>
<dbReference type="PROSITE" id="PS50011">
    <property type="entry name" value="PROTEIN_KINASE_DOM"/>
    <property type="match status" value="1"/>
</dbReference>
<dbReference type="GO" id="GO:0005524">
    <property type="term" value="F:ATP binding"/>
    <property type="evidence" value="ECO:0007669"/>
    <property type="project" value="InterPro"/>
</dbReference>
<dbReference type="PANTHER" id="PTHR44329">
    <property type="entry name" value="SERINE/THREONINE-PROTEIN KINASE TNNI3K-RELATED"/>
    <property type="match status" value="1"/>
</dbReference>
<feature type="domain" description="Protein kinase" evidence="1">
    <location>
        <begin position="1"/>
        <end position="131"/>
    </location>
</feature>
<evidence type="ECO:0000313" key="2">
    <source>
        <dbReference type="EMBL" id="KIO27210.1"/>
    </source>
</evidence>
<reference evidence="2 3" key="1">
    <citation type="submission" date="2014-04" db="EMBL/GenBank/DDBJ databases">
        <authorList>
            <consortium name="DOE Joint Genome Institute"/>
            <person name="Kuo A."/>
            <person name="Girlanda M."/>
            <person name="Perotto S."/>
            <person name="Kohler A."/>
            <person name="Nagy L.G."/>
            <person name="Floudas D."/>
            <person name="Copeland A."/>
            <person name="Barry K.W."/>
            <person name="Cichocki N."/>
            <person name="Veneault-Fourrey C."/>
            <person name="LaButti K."/>
            <person name="Lindquist E.A."/>
            <person name="Lipzen A."/>
            <person name="Lundell T."/>
            <person name="Morin E."/>
            <person name="Murat C."/>
            <person name="Sun H."/>
            <person name="Tunlid A."/>
            <person name="Henrissat B."/>
            <person name="Grigoriev I.V."/>
            <person name="Hibbett D.S."/>
            <person name="Martin F."/>
            <person name="Nordberg H.P."/>
            <person name="Cantor M.N."/>
            <person name="Hua S.X."/>
        </authorList>
    </citation>
    <scope>NUCLEOTIDE SEQUENCE [LARGE SCALE GENOMIC DNA]</scope>
    <source>
        <strain evidence="2 3">MUT 4182</strain>
    </source>
</reference>
<evidence type="ECO:0000259" key="1">
    <source>
        <dbReference type="PROSITE" id="PS50011"/>
    </source>
</evidence>
<accession>A0A0C3QAE2</accession>
<dbReference type="HOGENOM" id="CLU_000288_7_18_1"/>
<evidence type="ECO:0000313" key="3">
    <source>
        <dbReference type="Proteomes" id="UP000054248"/>
    </source>
</evidence>
<dbReference type="Gene3D" id="1.10.510.10">
    <property type="entry name" value="Transferase(Phosphotransferase) domain 1"/>
    <property type="match status" value="1"/>
</dbReference>
<dbReference type="InterPro" id="IPR051681">
    <property type="entry name" value="Ser/Thr_Kinases-Pseudokinases"/>
</dbReference>
<dbReference type="Pfam" id="PF07714">
    <property type="entry name" value="PK_Tyr_Ser-Thr"/>
    <property type="match status" value="1"/>
</dbReference>
<dbReference type="AlphaFoldDB" id="A0A0C3QAE2"/>
<dbReference type="OrthoDB" id="4062651at2759"/>
<gene>
    <name evidence="2" type="ORF">M407DRAFT_73496</name>
</gene>
<dbReference type="InterPro" id="IPR001245">
    <property type="entry name" value="Ser-Thr/Tyr_kinase_cat_dom"/>
</dbReference>
<reference evidence="3" key="2">
    <citation type="submission" date="2015-01" db="EMBL/GenBank/DDBJ databases">
        <title>Evolutionary Origins and Diversification of the Mycorrhizal Mutualists.</title>
        <authorList>
            <consortium name="DOE Joint Genome Institute"/>
            <consortium name="Mycorrhizal Genomics Consortium"/>
            <person name="Kohler A."/>
            <person name="Kuo A."/>
            <person name="Nagy L.G."/>
            <person name="Floudas D."/>
            <person name="Copeland A."/>
            <person name="Barry K.W."/>
            <person name="Cichocki N."/>
            <person name="Veneault-Fourrey C."/>
            <person name="LaButti K."/>
            <person name="Lindquist E.A."/>
            <person name="Lipzen A."/>
            <person name="Lundell T."/>
            <person name="Morin E."/>
            <person name="Murat C."/>
            <person name="Riley R."/>
            <person name="Ohm R."/>
            <person name="Sun H."/>
            <person name="Tunlid A."/>
            <person name="Henrissat B."/>
            <person name="Grigoriev I.V."/>
            <person name="Hibbett D.S."/>
            <person name="Martin F."/>
        </authorList>
    </citation>
    <scope>NUCLEOTIDE SEQUENCE [LARGE SCALE GENOMIC DNA]</scope>
    <source>
        <strain evidence="3">MUT 4182</strain>
    </source>
</reference>
<dbReference type="STRING" id="1051891.A0A0C3QAE2"/>
<keyword evidence="3" id="KW-1185">Reference proteome</keyword>
<feature type="non-terminal residue" evidence="2">
    <location>
        <position position="1"/>
    </location>
</feature>
<organism evidence="2 3">
    <name type="scientific">Tulasnella calospora MUT 4182</name>
    <dbReference type="NCBI Taxonomy" id="1051891"/>
    <lineage>
        <taxon>Eukaryota</taxon>
        <taxon>Fungi</taxon>
        <taxon>Dikarya</taxon>
        <taxon>Basidiomycota</taxon>
        <taxon>Agaricomycotina</taxon>
        <taxon>Agaricomycetes</taxon>
        <taxon>Cantharellales</taxon>
        <taxon>Tulasnellaceae</taxon>
        <taxon>Tulasnella</taxon>
    </lineage>
</organism>
<dbReference type="GO" id="GO:0004674">
    <property type="term" value="F:protein serine/threonine kinase activity"/>
    <property type="evidence" value="ECO:0007669"/>
    <property type="project" value="TreeGrafter"/>
</dbReference>
<dbReference type="InterPro" id="IPR000719">
    <property type="entry name" value="Prot_kinase_dom"/>
</dbReference>
<dbReference type="Proteomes" id="UP000054248">
    <property type="component" value="Unassembled WGS sequence"/>
</dbReference>